<dbReference type="Proteomes" id="UP000314294">
    <property type="component" value="Unassembled WGS sequence"/>
</dbReference>
<reference evidence="2 3" key="1">
    <citation type="submission" date="2019-03" db="EMBL/GenBank/DDBJ databases">
        <title>First draft genome of Liparis tanakae, snailfish: a comprehensive survey of snailfish specific genes.</title>
        <authorList>
            <person name="Kim W."/>
            <person name="Song I."/>
            <person name="Jeong J.-H."/>
            <person name="Kim D."/>
            <person name="Kim S."/>
            <person name="Ryu S."/>
            <person name="Song J.Y."/>
            <person name="Lee S.K."/>
        </authorList>
    </citation>
    <scope>NUCLEOTIDE SEQUENCE [LARGE SCALE GENOMIC DNA]</scope>
    <source>
        <tissue evidence="2">Muscle</tissue>
    </source>
</reference>
<comment type="caution">
    <text evidence="2">The sequence shown here is derived from an EMBL/GenBank/DDBJ whole genome shotgun (WGS) entry which is preliminary data.</text>
</comment>
<evidence type="ECO:0000256" key="1">
    <source>
        <dbReference type="SAM" id="MobiDB-lite"/>
    </source>
</evidence>
<gene>
    <name evidence="2" type="ORF">EYF80_013797</name>
</gene>
<organism evidence="2 3">
    <name type="scientific">Liparis tanakae</name>
    <name type="common">Tanaka's snailfish</name>
    <dbReference type="NCBI Taxonomy" id="230148"/>
    <lineage>
        <taxon>Eukaryota</taxon>
        <taxon>Metazoa</taxon>
        <taxon>Chordata</taxon>
        <taxon>Craniata</taxon>
        <taxon>Vertebrata</taxon>
        <taxon>Euteleostomi</taxon>
        <taxon>Actinopterygii</taxon>
        <taxon>Neopterygii</taxon>
        <taxon>Teleostei</taxon>
        <taxon>Neoteleostei</taxon>
        <taxon>Acanthomorphata</taxon>
        <taxon>Eupercaria</taxon>
        <taxon>Perciformes</taxon>
        <taxon>Cottioidei</taxon>
        <taxon>Cottales</taxon>
        <taxon>Liparidae</taxon>
        <taxon>Liparis</taxon>
    </lineage>
</organism>
<name>A0A4Z2IF05_9TELE</name>
<evidence type="ECO:0000313" key="2">
    <source>
        <dbReference type="EMBL" id="TNN76034.1"/>
    </source>
</evidence>
<feature type="region of interest" description="Disordered" evidence="1">
    <location>
        <begin position="126"/>
        <end position="149"/>
    </location>
</feature>
<dbReference type="EMBL" id="SRLO01000097">
    <property type="protein sequence ID" value="TNN76034.1"/>
    <property type="molecule type" value="Genomic_DNA"/>
</dbReference>
<dbReference type="AlphaFoldDB" id="A0A4Z2IF05"/>
<evidence type="ECO:0000313" key="3">
    <source>
        <dbReference type="Proteomes" id="UP000314294"/>
    </source>
</evidence>
<sequence length="149" mass="16267">MQCSADSYLRKHQQGRCPSSCLHPAPRDNSLPFGQAGRQAVEGTAMDVFCLLSNERWNVTEGLSAGPSQPSIHTCGISTVYQTSGRQLCSTLPASLQYVPLLLFLITNKQQDPGLLRRWVRLSPPPPHPTAVDLTQTSQMKDGGELGHK</sequence>
<keyword evidence="3" id="KW-1185">Reference proteome</keyword>
<proteinExistence type="predicted"/>
<protein>
    <submittedName>
        <fullName evidence="2">Uncharacterized protein</fullName>
    </submittedName>
</protein>
<accession>A0A4Z2IF05</accession>